<feature type="coiled-coil region" evidence="1">
    <location>
        <begin position="334"/>
        <end position="361"/>
    </location>
</feature>
<evidence type="ECO:0000256" key="2">
    <source>
        <dbReference type="SAM" id="Phobius"/>
    </source>
</evidence>
<dbReference type="GO" id="GO:0004713">
    <property type="term" value="F:protein tyrosine kinase activity"/>
    <property type="evidence" value="ECO:0007669"/>
    <property type="project" value="TreeGrafter"/>
</dbReference>
<feature type="transmembrane region" description="Helical" evidence="2">
    <location>
        <begin position="380"/>
        <end position="400"/>
    </location>
</feature>
<dbReference type="AlphaFoldDB" id="A0A450S9M5"/>
<dbReference type="GO" id="GO:0005886">
    <property type="term" value="C:plasma membrane"/>
    <property type="evidence" value="ECO:0007669"/>
    <property type="project" value="TreeGrafter"/>
</dbReference>
<name>A0A450S9M5_9GAMM</name>
<keyword evidence="2" id="KW-0472">Membrane</keyword>
<keyword evidence="1" id="KW-0175">Coiled coil</keyword>
<sequence length="409" mass="45635">MDSADKNLLIRLTDDAASSGETKALDIWDDRYAISPSNTILSSAVGRLKGISVLFLATVAIPTLLATIYFGFIASDVYVSESRFVVRSPERQSASPLGFILQDAGFSRADDDTFAVQDFILSRDALQSLDEDLGIRRAFSSGLIDRFNRFPGPFQDDNFEGFYAYYENQVEMQLDSISSIATLTVRAFTSWDAYAMNLKLLEYAEALINKLNERGRQDMIRFAADEVAGLEEKAKTAALALARYRNEAGVIDPEKQSEIPLQQIAKLQDELIATKGQILQIERVARQNPQLPSLRQHAALLKREIEAETLRVAGKGDQSLASKAAEYQRLALEKEFADTMLASAMSNLEQARNEAQRQQLYLERIVQPNHPDVAVEPRRALIILVVFVLGLIAWGVLRMLSAGIREHQE</sequence>
<evidence type="ECO:0000313" key="3">
    <source>
        <dbReference type="EMBL" id="VFJ48666.1"/>
    </source>
</evidence>
<evidence type="ECO:0000256" key="1">
    <source>
        <dbReference type="SAM" id="Coils"/>
    </source>
</evidence>
<proteinExistence type="predicted"/>
<dbReference type="EMBL" id="CAADEY010000022">
    <property type="protein sequence ID" value="VFJ48666.1"/>
    <property type="molecule type" value="Genomic_DNA"/>
</dbReference>
<protein>
    <submittedName>
        <fullName evidence="3">Capsular polysaccharide transport system permease protein</fullName>
    </submittedName>
</protein>
<dbReference type="PANTHER" id="PTHR32309:SF13">
    <property type="entry name" value="FERRIC ENTEROBACTIN TRANSPORT PROTEIN FEPE"/>
    <property type="match status" value="1"/>
</dbReference>
<keyword evidence="2" id="KW-1133">Transmembrane helix</keyword>
<accession>A0A450S9M5</accession>
<gene>
    <name evidence="3" type="ORF">BECKDK2373C_GA0170839_102237</name>
</gene>
<keyword evidence="2" id="KW-0812">Transmembrane</keyword>
<reference evidence="3" key="1">
    <citation type="submission" date="2019-02" db="EMBL/GenBank/DDBJ databases">
        <authorList>
            <person name="Gruber-Vodicka R. H."/>
            <person name="Seah K. B. B."/>
        </authorList>
    </citation>
    <scope>NUCLEOTIDE SEQUENCE</scope>
    <source>
        <strain evidence="3">BECK_DK161</strain>
    </source>
</reference>
<dbReference type="PANTHER" id="PTHR32309">
    <property type="entry name" value="TYROSINE-PROTEIN KINASE"/>
    <property type="match status" value="1"/>
</dbReference>
<organism evidence="3">
    <name type="scientific">Candidatus Kentrum sp. DK</name>
    <dbReference type="NCBI Taxonomy" id="2126562"/>
    <lineage>
        <taxon>Bacteria</taxon>
        <taxon>Pseudomonadati</taxon>
        <taxon>Pseudomonadota</taxon>
        <taxon>Gammaproteobacteria</taxon>
        <taxon>Candidatus Kentrum</taxon>
    </lineage>
</organism>
<feature type="transmembrane region" description="Helical" evidence="2">
    <location>
        <begin position="51"/>
        <end position="72"/>
    </location>
</feature>
<dbReference type="InterPro" id="IPR050445">
    <property type="entry name" value="Bact_polysacc_biosynth/exp"/>
</dbReference>